<comment type="caution">
    <text evidence="1">The sequence shown here is derived from an EMBL/GenBank/DDBJ whole genome shotgun (WGS) entry which is preliminary data.</text>
</comment>
<proteinExistence type="predicted"/>
<dbReference type="Proteomes" id="UP001055811">
    <property type="component" value="Linkage Group LG09"/>
</dbReference>
<sequence length="362" mass="40306">MAIDSSPEKANEANVFIPEEWEGAAEAVAYDSITCPPPICVICGPPNSGKTTFSRHLLNILIKRYRRVAYLDTDVGQAEFTPPGCLSLTLVDKITPDLAIPCLRTPKRCFFFGDITPRTDPQTYLTYIHDLYDHYHQTIRGEHLKIGVPLVVNTPGWVEGYGYNLLVDMLNYIAPTQVIKVHVPTESKNLPPGAFWLQDTSSHQVTIFDISSNRQESMKKTVQSQDDARLLRDLRLLAYFRKCFPCDMSLTTIKELDHKLAVHPPYEVLMSTITIKQLHSQDSETLFKSSTSVVGLADSSLSSQNLPCCVGLGIVTGVDVSRKVMYLITPVAEKLLENVDVLLHGLIKLPASLMEVDGQMSN</sequence>
<evidence type="ECO:0000313" key="2">
    <source>
        <dbReference type="Proteomes" id="UP001055811"/>
    </source>
</evidence>
<organism evidence="1 2">
    <name type="scientific">Cichorium intybus</name>
    <name type="common">Chicory</name>
    <dbReference type="NCBI Taxonomy" id="13427"/>
    <lineage>
        <taxon>Eukaryota</taxon>
        <taxon>Viridiplantae</taxon>
        <taxon>Streptophyta</taxon>
        <taxon>Embryophyta</taxon>
        <taxon>Tracheophyta</taxon>
        <taxon>Spermatophyta</taxon>
        <taxon>Magnoliopsida</taxon>
        <taxon>eudicotyledons</taxon>
        <taxon>Gunneridae</taxon>
        <taxon>Pentapetalae</taxon>
        <taxon>asterids</taxon>
        <taxon>campanulids</taxon>
        <taxon>Asterales</taxon>
        <taxon>Asteraceae</taxon>
        <taxon>Cichorioideae</taxon>
        <taxon>Cichorieae</taxon>
        <taxon>Cichoriinae</taxon>
        <taxon>Cichorium</taxon>
    </lineage>
</organism>
<reference evidence="2" key="1">
    <citation type="journal article" date="2022" name="Mol. Ecol. Resour.">
        <title>The genomes of chicory, endive, great burdock and yacon provide insights into Asteraceae palaeo-polyploidization history and plant inulin production.</title>
        <authorList>
            <person name="Fan W."/>
            <person name="Wang S."/>
            <person name="Wang H."/>
            <person name="Wang A."/>
            <person name="Jiang F."/>
            <person name="Liu H."/>
            <person name="Zhao H."/>
            <person name="Xu D."/>
            <person name="Zhang Y."/>
        </authorList>
    </citation>
    <scope>NUCLEOTIDE SEQUENCE [LARGE SCALE GENOMIC DNA]</scope>
    <source>
        <strain evidence="2">cv. Punajuju</strain>
    </source>
</reference>
<dbReference type="EMBL" id="CM042017">
    <property type="protein sequence ID" value="KAI3688746.1"/>
    <property type="molecule type" value="Genomic_DNA"/>
</dbReference>
<gene>
    <name evidence="1" type="ORF">L2E82_46541</name>
</gene>
<accession>A0ACB8YTI0</accession>
<protein>
    <submittedName>
        <fullName evidence="1">Uncharacterized protein</fullName>
    </submittedName>
</protein>
<name>A0ACB8YTI0_CICIN</name>
<keyword evidence="2" id="KW-1185">Reference proteome</keyword>
<evidence type="ECO:0000313" key="1">
    <source>
        <dbReference type="EMBL" id="KAI3688746.1"/>
    </source>
</evidence>
<reference evidence="1 2" key="2">
    <citation type="journal article" date="2022" name="Mol. Ecol. Resour.">
        <title>The genomes of chicory, endive, great burdock and yacon provide insights into Asteraceae paleo-polyploidization history and plant inulin production.</title>
        <authorList>
            <person name="Fan W."/>
            <person name="Wang S."/>
            <person name="Wang H."/>
            <person name="Wang A."/>
            <person name="Jiang F."/>
            <person name="Liu H."/>
            <person name="Zhao H."/>
            <person name="Xu D."/>
            <person name="Zhang Y."/>
        </authorList>
    </citation>
    <scope>NUCLEOTIDE SEQUENCE [LARGE SCALE GENOMIC DNA]</scope>
    <source>
        <strain evidence="2">cv. Punajuju</strain>
        <tissue evidence="1">Leaves</tissue>
    </source>
</reference>